<feature type="compositionally biased region" description="Basic and acidic residues" evidence="1">
    <location>
        <begin position="18"/>
        <end position="28"/>
    </location>
</feature>
<evidence type="ECO:0000313" key="2">
    <source>
        <dbReference type="EMBL" id="GFY72772.1"/>
    </source>
</evidence>
<gene>
    <name evidence="2" type="primary">NCL1_20139</name>
    <name evidence="2" type="ORF">TNIN_66911</name>
</gene>
<sequence>MLQGRRVVPGGESLLTETSDRKTTEKAAWETQEIPDMDPRCKVNKSANSGLKDKKKVAVYKDPFPPQRIIRFGELTEEQFLEEIRKRNVTADEVDMLLNCVTLAWKILRFFSLCVDGPCDEQLEMCASELPEDSSLLRPRTQKELQDEEDDCVIIEDYDDDDDCLSSVSRSAKRSPPSQPLIPNRNQMRTEYLNWNIDAENAVLKRR</sequence>
<feature type="region of interest" description="Disordered" evidence="1">
    <location>
        <begin position="1"/>
        <end position="42"/>
    </location>
</feature>
<dbReference type="Proteomes" id="UP000886998">
    <property type="component" value="Unassembled WGS sequence"/>
</dbReference>
<dbReference type="OrthoDB" id="10621409at2759"/>
<protein>
    <submittedName>
        <fullName evidence="2">Uncharacterized protein</fullName>
    </submittedName>
</protein>
<evidence type="ECO:0000313" key="3">
    <source>
        <dbReference type="Proteomes" id="UP000886998"/>
    </source>
</evidence>
<comment type="caution">
    <text evidence="2">The sequence shown here is derived from an EMBL/GenBank/DDBJ whole genome shotgun (WGS) entry which is preliminary data.</text>
</comment>
<dbReference type="EMBL" id="BMAV01019653">
    <property type="protein sequence ID" value="GFY72772.1"/>
    <property type="molecule type" value="Genomic_DNA"/>
</dbReference>
<feature type="region of interest" description="Disordered" evidence="1">
    <location>
        <begin position="164"/>
        <end position="185"/>
    </location>
</feature>
<evidence type="ECO:0000256" key="1">
    <source>
        <dbReference type="SAM" id="MobiDB-lite"/>
    </source>
</evidence>
<name>A0A8X7CQL4_9ARAC</name>
<keyword evidence="3" id="KW-1185">Reference proteome</keyword>
<reference evidence="2" key="1">
    <citation type="submission" date="2020-08" db="EMBL/GenBank/DDBJ databases">
        <title>Multicomponent nature underlies the extraordinary mechanical properties of spider dragline silk.</title>
        <authorList>
            <person name="Kono N."/>
            <person name="Nakamura H."/>
            <person name="Mori M."/>
            <person name="Yoshida Y."/>
            <person name="Ohtoshi R."/>
            <person name="Malay A.D."/>
            <person name="Moran D.A.P."/>
            <person name="Tomita M."/>
            <person name="Numata K."/>
            <person name="Arakawa K."/>
        </authorList>
    </citation>
    <scope>NUCLEOTIDE SEQUENCE</scope>
</reference>
<proteinExistence type="predicted"/>
<dbReference type="AlphaFoldDB" id="A0A8X7CQL4"/>
<accession>A0A8X7CQL4</accession>
<organism evidence="2 3">
    <name type="scientific">Trichonephila inaurata madagascariensis</name>
    <dbReference type="NCBI Taxonomy" id="2747483"/>
    <lineage>
        <taxon>Eukaryota</taxon>
        <taxon>Metazoa</taxon>
        <taxon>Ecdysozoa</taxon>
        <taxon>Arthropoda</taxon>
        <taxon>Chelicerata</taxon>
        <taxon>Arachnida</taxon>
        <taxon>Araneae</taxon>
        <taxon>Araneomorphae</taxon>
        <taxon>Entelegynae</taxon>
        <taxon>Araneoidea</taxon>
        <taxon>Nephilidae</taxon>
        <taxon>Trichonephila</taxon>
        <taxon>Trichonephila inaurata</taxon>
    </lineage>
</organism>